<dbReference type="EMBL" id="MBFR01000394">
    <property type="protein sequence ID" value="PVU88327.1"/>
    <property type="molecule type" value="Genomic_DNA"/>
</dbReference>
<evidence type="ECO:0000256" key="4">
    <source>
        <dbReference type="ARBA" id="ARBA00022989"/>
    </source>
</evidence>
<evidence type="ECO:0000256" key="2">
    <source>
        <dbReference type="ARBA" id="ARBA00006945"/>
    </source>
</evidence>
<gene>
    <name evidence="8" type="ORF">BB561_005919</name>
</gene>
<accession>A0A2T9Y7N8</accession>
<evidence type="ECO:0000313" key="9">
    <source>
        <dbReference type="Proteomes" id="UP000245383"/>
    </source>
</evidence>
<sequence>MRIFTKKRIIVGSAIALCAKGQVSGLANQELCFKHICKGDYTNVNCVAACYGINNVSQERIVISNRCYFGCQSSRLREEEVNSCILSCNAVNFDQNNYHKHVLSAKNTVVTQMPQPDGGLPTLIANPKDSYITPPSSPQPEYRPGYNGNEPGYNPNGPGYNGNEPGYNPNAPDYNPNGPDYNRKFFLMEQLRQISSKVEQFAESNSRHYKAYLPIVARTLLVSTFIEDSIRIILQWSSQLNFLRYYRGFPIFLNHLFLIYNVVVMLASSWLAITRKHTELAVAGLLTIVIGQGFAYGLIFEFSFFMRNLSVIGGLLILMAESYIIRKKAIFAGIPSISEADRSRYVLLARYSAMVLTAILSVFNLIANNWWSIDFNNSERDFVKYDFFQVLSIVGGFLLLVNIGPGSFSVDEKKKDY</sequence>
<evidence type="ECO:0000256" key="5">
    <source>
        <dbReference type="ARBA" id="ARBA00023136"/>
    </source>
</evidence>
<comment type="subcellular location">
    <subcellularLocation>
        <location evidence="1">Membrane</location>
        <topology evidence="1">Multi-pass membrane protein</topology>
    </subcellularLocation>
</comment>
<feature type="transmembrane region" description="Helical" evidence="7">
    <location>
        <begin position="345"/>
        <end position="367"/>
    </location>
</feature>
<dbReference type="InterPro" id="IPR002995">
    <property type="entry name" value="Surf4"/>
</dbReference>
<proteinExistence type="inferred from homology"/>
<feature type="transmembrane region" description="Helical" evidence="7">
    <location>
        <begin position="252"/>
        <end position="273"/>
    </location>
</feature>
<dbReference type="OrthoDB" id="7859621at2759"/>
<dbReference type="GO" id="GO:0016020">
    <property type="term" value="C:membrane"/>
    <property type="evidence" value="ECO:0007669"/>
    <property type="project" value="UniProtKB-SubCell"/>
</dbReference>
<dbReference type="Proteomes" id="UP000245383">
    <property type="component" value="Unassembled WGS sequence"/>
</dbReference>
<feature type="transmembrane region" description="Helical" evidence="7">
    <location>
        <begin position="387"/>
        <end position="408"/>
    </location>
</feature>
<name>A0A2T9Y7N8_9FUNG</name>
<evidence type="ECO:0000313" key="8">
    <source>
        <dbReference type="EMBL" id="PVU88327.1"/>
    </source>
</evidence>
<feature type="region of interest" description="Disordered" evidence="6">
    <location>
        <begin position="114"/>
        <end position="174"/>
    </location>
</feature>
<reference evidence="8 9" key="1">
    <citation type="journal article" date="2018" name="MBio">
        <title>Comparative Genomics Reveals the Core Gene Toolbox for the Fungus-Insect Symbiosis.</title>
        <authorList>
            <person name="Wang Y."/>
            <person name="Stata M."/>
            <person name="Wang W."/>
            <person name="Stajich J.E."/>
            <person name="White M.M."/>
            <person name="Moncalvo J.M."/>
        </authorList>
    </citation>
    <scope>NUCLEOTIDE SEQUENCE [LARGE SCALE GENOMIC DNA]</scope>
    <source>
        <strain evidence="8 9">SWE-8-4</strain>
    </source>
</reference>
<organism evidence="8 9">
    <name type="scientific">Smittium simulii</name>
    <dbReference type="NCBI Taxonomy" id="133385"/>
    <lineage>
        <taxon>Eukaryota</taxon>
        <taxon>Fungi</taxon>
        <taxon>Fungi incertae sedis</taxon>
        <taxon>Zoopagomycota</taxon>
        <taxon>Kickxellomycotina</taxon>
        <taxon>Harpellomycetes</taxon>
        <taxon>Harpellales</taxon>
        <taxon>Legeriomycetaceae</taxon>
        <taxon>Smittium</taxon>
    </lineage>
</organism>
<evidence type="ECO:0000256" key="1">
    <source>
        <dbReference type="ARBA" id="ARBA00004141"/>
    </source>
</evidence>
<protein>
    <submittedName>
        <fullName evidence="8">Uncharacterized protein</fullName>
    </submittedName>
</protein>
<dbReference type="Pfam" id="PF02077">
    <property type="entry name" value="SURF4"/>
    <property type="match status" value="1"/>
</dbReference>
<comment type="similarity">
    <text evidence="2">Belongs to the SURF4 family.</text>
</comment>
<keyword evidence="3 7" id="KW-0812">Transmembrane</keyword>
<feature type="transmembrane region" description="Helical" evidence="7">
    <location>
        <begin position="305"/>
        <end position="324"/>
    </location>
</feature>
<feature type="compositionally biased region" description="Low complexity" evidence="6">
    <location>
        <begin position="144"/>
        <end position="170"/>
    </location>
</feature>
<evidence type="ECO:0000256" key="7">
    <source>
        <dbReference type="SAM" id="Phobius"/>
    </source>
</evidence>
<keyword evidence="4 7" id="KW-1133">Transmembrane helix</keyword>
<evidence type="ECO:0000256" key="3">
    <source>
        <dbReference type="ARBA" id="ARBA00022692"/>
    </source>
</evidence>
<keyword evidence="9" id="KW-1185">Reference proteome</keyword>
<dbReference type="AlphaFoldDB" id="A0A2T9Y7N8"/>
<evidence type="ECO:0000256" key="6">
    <source>
        <dbReference type="SAM" id="MobiDB-lite"/>
    </source>
</evidence>
<feature type="transmembrane region" description="Helical" evidence="7">
    <location>
        <begin position="280"/>
        <end position="299"/>
    </location>
</feature>
<comment type="caution">
    <text evidence="8">The sequence shown here is derived from an EMBL/GenBank/DDBJ whole genome shotgun (WGS) entry which is preliminary data.</text>
</comment>
<dbReference type="STRING" id="133385.A0A2T9Y7N8"/>
<keyword evidence="5 7" id="KW-0472">Membrane</keyword>